<keyword evidence="2" id="KW-1185">Reference proteome</keyword>
<proteinExistence type="predicted"/>
<comment type="caution">
    <text evidence="1">The sequence shown here is derived from an EMBL/GenBank/DDBJ whole genome shotgun (WGS) entry which is preliminary data.</text>
</comment>
<accession>A0A3N5D230</accession>
<dbReference type="RefSeq" id="WP_124025592.1">
    <property type="nucleotide sequence ID" value="NZ_RPOH01000098.1"/>
</dbReference>
<reference evidence="1 2" key="1">
    <citation type="submission" date="2018-11" db="EMBL/GenBank/DDBJ databases">
        <title>Draft genome sequence of Buttiauxella warmboldiae CCUG 35512.</title>
        <authorList>
            <person name="Salva-Serra F."/>
            <person name="Marathe N."/>
            <person name="Moore E."/>
            <person name="Svensson L."/>
            <person name="Engstrom-Jakobsson H."/>
        </authorList>
    </citation>
    <scope>NUCLEOTIDE SEQUENCE [LARGE SCALE GENOMIC DNA]</scope>
    <source>
        <strain evidence="1 2">CCUG 35512</strain>
    </source>
</reference>
<gene>
    <name evidence="1" type="ORF">EHN07_19105</name>
</gene>
<dbReference type="Proteomes" id="UP000268615">
    <property type="component" value="Unassembled WGS sequence"/>
</dbReference>
<name>A0A3N5D230_9ENTR</name>
<sequence length="233" mass="26678">MSVQERVKWNRLRTSLSLSELVDYFSQNTYSDDKGYGYSAFELDGNIIRAIHTERNIIENIIVDPLGNEHVQIITEYISVKFSLIPLSTKLYLLCIYNPPKSIKNFIDKLCSELNYKIGLSSINIDLNKFHSVLKRMDEISLLKIRKIKVSSMVINDNAKSSIEVLSRKNAINDLYELTGERKFTIDKMKINCLIDGRPSDFEISKAGSLLALDDQIPFYTDLVIQQLLESEG</sequence>
<organism evidence="1 2">
    <name type="scientific">Buttiauxella warmboldiae</name>
    <dbReference type="NCBI Taxonomy" id="82993"/>
    <lineage>
        <taxon>Bacteria</taxon>
        <taxon>Pseudomonadati</taxon>
        <taxon>Pseudomonadota</taxon>
        <taxon>Gammaproteobacteria</taxon>
        <taxon>Enterobacterales</taxon>
        <taxon>Enterobacteriaceae</taxon>
        <taxon>Buttiauxella</taxon>
    </lineage>
</organism>
<dbReference type="AlphaFoldDB" id="A0A3N5D230"/>
<dbReference type="OrthoDB" id="6636276at2"/>
<evidence type="ECO:0000313" key="2">
    <source>
        <dbReference type="Proteomes" id="UP000268615"/>
    </source>
</evidence>
<protein>
    <submittedName>
        <fullName evidence="1">Uncharacterized protein</fullName>
    </submittedName>
</protein>
<dbReference type="EMBL" id="RPOH01000098">
    <property type="protein sequence ID" value="RPH20930.1"/>
    <property type="molecule type" value="Genomic_DNA"/>
</dbReference>
<evidence type="ECO:0000313" key="1">
    <source>
        <dbReference type="EMBL" id="RPH20930.1"/>
    </source>
</evidence>